<dbReference type="PANTHER" id="PTHR38477:SF1">
    <property type="entry name" value="MUREIN L,D-TRANSPEPTIDASE CATALYTIC DOMAIN FAMILY PROTEIN"/>
    <property type="match status" value="1"/>
</dbReference>
<evidence type="ECO:0000313" key="1">
    <source>
        <dbReference type="EMBL" id="GGE29843.1"/>
    </source>
</evidence>
<dbReference type="PANTHER" id="PTHR38477">
    <property type="entry name" value="HYPOTHETICAL EXPORTED PROTEIN"/>
    <property type="match status" value="1"/>
</dbReference>
<evidence type="ECO:0000313" key="2">
    <source>
        <dbReference type="Proteomes" id="UP000614460"/>
    </source>
</evidence>
<sequence length="261" mass="29113">MNKLLLISLWAIATSSISGDLNNTQQLNAPLEITQTKVEIVKDPVKELYDEMKLQGIIKWDAFEQAMQGYNHLSPKNKNIMTIIDFTLPSTDKRMYVLDMKAKKLLYHNIVSHGRNSGEKFATAFSNKHGSFQSSLGFYYAQETYFGGNGYSLRLDGLEKGINDQARPRAIVVHGADYCSTDIIKSTGRLGRSYGCPALPRELTKPIINTLKGGTLMYIYAGNKDYLASTKVVKKHPLESPSTLIATQHEEETGKSKTVLN</sequence>
<organism evidence="1 2">
    <name type="scientific">Sphingobacterium cellulitidis</name>
    <dbReference type="NCBI Taxonomy" id="1768011"/>
    <lineage>
        <taxon>Bacteria</taxon>
        <taxon>Pseudomonadati</taxon>
        <taxon>Bacteroidota</taxon>
        <taxon>Sphingobacteriia</taxon>
        <taxon>Sphingobacteriales</taxon>
        <taxon>Sphingobacteriaceae</taxon>
        <taxon>Sphingobacterium</taxon>
    </lineage>
</organism>
<dbReference type="InterPro" id="IPR005490">
    <property type="entry name" value="LD_TPept_cat_dom"/>
</dbReference>
<keyword evidence="2" id="KW-1185">Reference proteome</keyword>
<dbReference type="Proteomes" id="UP000614460">
    <property type="component" value="Unassembled WGS sequence"/>
</dbReference>
<comment type="caution">
    <text evidence="1">The sequence shown here is derived from an EMBL/GenBank/DDBJ whole genome shotgun (WGS) entry which is preliminary data.</text>
</comment>
<accession>A0A8H9G212</accession>
<dbReference type="RefSeq" id="WP_229678345.1">
    <property type="nucleotide sequence ID" value="NZ_BMKM01000009.1"/>
</dbReference>
<dbReference type="CDD" id="cd16913">
    <property type="entry name" value="YkuD_like"/>
    <property type="match status" value="1"/>
</dbReference>
<dbReference type="Pfam" id="PF13645">
    <property type="entry name" value="YkuD_2"/>
    <property type="match status" value="1"/>
</dbReference>
<protein>
    <recommendedName>
        <fullName evidence="3">L,D-transpeptidase catalytic domain</fullName>
    </recommendedName>
</protein>
<dbReference type="GO" id="GO:0016740">
    <property type="term" value="F:transferase activity"/>
    <property type="evidence" value="ECO:0007669"/>
    <property type="project" value="InterPro"/>
</dbReference>
<name>A0A8H9G212_9SPHI</name>
<reference evidence="1" key="1">
    <citation type="journal article" date="2014" name="Int. J. Syst. Evol. Microbiol.">
        <title>Complete genome sequence of Corynebacterium casei LMG S-19264T (=DSM 44701T), isolated from a smear-ripened cheese.</title>
        <authorList>
            <consortium name="US DOE Joint Genome Institute (JGI-PGF)"/>
            <person name="Walter F."/>
            <person name="Albersmeier A."/>
            <person name="Kalinowski J."/>
            <person name="Ruckert C."/>
        </authorList>
    </citation>
    <scope>NUCLEOTIDE SEQUENCE</scope>
    <source>
        <strain evidence="1">CGMCC 1.15966</strain>
    </source>
</reference>
<reference evidence="1" key="2">
    <citation type="submission" date="2020-09" db="EMBL/GenBank/DDBJ databases">
        <authorList>
            <person name="Sun Q."/>
            <person name="Zhou Y."/>
        </authorList>
    </citation>
    <scope>NUCLEOTIDE SEQUENCE</scope>
    <source>
        <strain evidence="1">CGMCC 1.15966</strain>
    </source>
</reference>
<dbReference type="InterPro" id="IPR032676">
    <property type="entry name" value="YkuD_2"/>
</dbReference>
<dbReference type="EMBL" id="BMKM01000009">
    <property type="protein sequence ID" value="GGE29843.1"/>
    <property type="molecule type" value="Genomic_DNA"/>
</dbReference>
<proteinExistence type="predicted"/>
<gene>
    <name evidence="1" type="ORF">GCM10011516_29550</name>
</gene>
<evidence type="ECO:0008006" key="3">
    <source>
        <dbReference type="Google" id="ProtNLM"/>
    </source>
</evidence>
<dbReference type="AlphaFoldDB" id="A0A8H9G212"/>